<keyword evidence="4" id="KW-1185">Reference proteome</keyword>
<evidence type="ECO:0000313" key="3">
    <source>
        <dbReference type="EMBL" id="RPD55682.1"/>
    </source>
</evidence>
<feature type="compositionally biased region" description="Acidic residues" evidence="1">
    <location>
        <begin position="437"/>
        <end position="459"/>
    </location>
</feature>
<dbReference type="CDD" id="cd11655">
    <property type="entry name" value="rap1_myb-like"/>
    <property type="match status" value="1"/>
</dbReference>
<dbReference type="OrthoDB" id="435460at2759"/>
<feature type="compositionally biased region" description="Low complexity" evidence="1">
    <location>
        <begin position="582"/>
        <end position="591"/>
    </location>
</feature>
<protein>
    <recommendedName>
        <fullName evidence="2">TERF2-interacting telomeric protein 1 Myb domain-containing protein</fullName>
    </recommendedName>
</protein>
<feature type="domain" description="TERF2-interacting telomeric protein 1 Myb" evidence="2">
    <location>
        <begin position="128"/>
        <end position="189"/>
    </location>
</feature>
<feature type="compositionally biased region" description="Acidic residues" evidence="1">
    <location>
        <begin position="489"/>
        <end position="511"/>
    </location>
</feature>
<dbReference type="STRING" id="1328759.A0A5C2RXA7"/>
<feature type="compositionally biased region" description="Polar residues" evidence="1">
    <location>
        <begin position="381"/>
        <end position="393"/>
    </location>
</feature>
<feature type="compositionally biased region" description="Low complexity" evidence="1">
    <location>
        <begin position="309"/>
        <end position="321"/>
    </location>
</feature>
<feature type="compositionally biased region" description="Basic residues" evidence="1">
    <location>
        <begin position="418"/>
        <end position="428"/>
    </location>
</feature>
<gene>
    <name evidence="3" type="ORF">L227DRAFT_656721</name>
</gene>
<evidence type="ECO:0000259" key="2">
    <source>
        <dbReference type="Pfam" id="PF08914"/>
    </source>
</evidence>
<feature type="compositionally biased region" description="Acidic residues" evidence="1">
    <location>
        <begin position="238"/>
        <end position="248"/>
    </location>
</feature>
<dbReference type="AlphaFoldDB" id="A0A5C2RXA7"/>
<dbReference type="Pfam" id="PF08914">
    <property type="entry name" value="Myb_Rap1"/>
    <property type="match status" value="1"/>
</dbReference>
<name>A0A5C2RXA7_9APHY</name>
<dbReference type="Gene3D" id="1.10.10.60">
    <property type="entry name" value="Homeodomain-like"/>
    <property type="match status" value="1"/>
</dbReference>
<feature type="compositionally biased region" description="Acidic residues" evidence="1">
    <location>
        <begin position="468"/>
        <end position="478"/>
    </location>
</feature>
<dbReference type="EMBL" id="ML122293">
    <property type="protein sequence ID" value="RPD55682.1"/>
    <property type="molecule type" value="Genomic_DNA"/>
</dbReference>
<feature type="compositionally biased region" description="Acidic residues" evidence="1">
    <location>
        <begin position="255"/>
        <end position="264"/>
    </location>
</feature>
<accession>A0A5C2RXA7</accession>
<feature type="compositionally biased region" description="Basic and acidic residues" evidence="1">
    <location>
        <begin position="278"/>
        <end position="304"/>
    </location>
</feature>
<feature type="compositionally biased region" description="Acidic residues" evidence="1">
    <location>
        <begin position="556"/>
        <end position="568"/>
    </location>
</feature>
<evidence type="ECO:0000256" key="1">
    <source>
        <dbReference type="SAM" id="MobiDB-lite"/>
    </source>
</evidence>
<reference evidence="3" key="1">
    <citation type="journal article" date="2018" name="Genome Biol. Evol.">
        <title>Genomics and development of Lentinus tigrinus, a white-rot wood-decaying mushroom with dimorphic fruiting bodies.</title>
        <authorList>
            <person name="Wu B."/>
            <person name="Xu Z."/>
            <person name="Knudson A."/>
            <person name="Carlson A."/>
            <person name="Chen N."/>
            <person name="Kovaka S."/>
            <person name="LaButti K."/>
            <person name="Lipzen A."/>
            <person name="Pennachio C."/>
            <person name="Riley R."/>
            <person name="Schakwitz W."/>
            <person name="Umezawa K."/>
            <person name="Ohm R.A."/>
            <person name="Grigoriev I.V."/>
            <person name="Nagy L.G."/>
            <person name="Gibbons J."/>
            <person name="Hibbett D."/>
        </authorList>
    </citation>
    <scope>NUCLEOTIDE SEQUENCE [LARGE SCALE GENOMIC DNA]</scope>
    <source>
        <strain evidence="3">ALCF2SS1-6</strain>
    </source>
</reference>
<sequence length="668" mass="74688">MAISRDNSPQNQDIFVVDGKPVSFYLWGTNHGDGLGWSLSGPQRDTLKDKINQHGGRVLSNQEGADTIIVQQMGLDELRDRYSLVRCYVEPPVFVAACIRNKKYEHQAPKHEPMSMGGRTPGTFRAKFTQSDDQHLCEFLSVTIPYPEAGGRQGNKLWKKLVDDAVNVPELKWARRHPWMSWRERYKKNQERFDPIIDALVKKNPPPPDGKGLFPYDRRVNGMHYDAFMQAQQHLAAEEEEEEEEEGGEFQRTPDDDDEEEDHDDVYSGHVDASFEQEVPRRNIRRDTDPGPRWRNASPDEPHGRTRTRTGPQQRQRTPPGEFEPSMNDDHDFDYQPEAGPSGTQRSPSLSPAVPSPSQSARKTVAPRPFPRHSAAAVMQTHPTQVPMSSQATLVGPVPTQLRGASAQAQAGPVPRTVAHRQTGRRAASRMNAIPANEEEEAEEGDGDEESQEAGEEEPQSYIAGQTNEDEENVEEILDGSYERSASEPEAEDEVIEVDEVEVVEEAEEEIASSMEVQLDSDDERTRQRLLGAPPRSTAQAGSSRSQGKRAAPHTDDEDDDIEFAESLDIDKPVPRRSSTVPSARRSLAPATPRPAPLRRRGTDGYTSSESAVPLPYTRASVEKKRRRVEEQYVPPAGTRAAEASTRKSPPHAPSPQIRQLRNRKVAL</sequence>
<dbReference type="Proteomes" id="UP000313359">
    <property type="component" value="Unassembled WGS sequence"/>
</dbReference>
<feature type="region of interest" description="Disordered" evidence="1">
    <location>
        <begin position="233"/>
        <end position="668"/>
    </location>
</feature>
<organism evidence="3 4">
    <name type="scientific">Lentinus tigrinus ALCF2SS1-6</name>
    <dbReference type="NCBI Taxonomy" id="1328759"/>
    <lineage>
        <taxon>Eukaryota</taxon>
        <taxon>Fungi</taxon>
        <taxon>Dikarya</taxon>
        <taxon>Basidiomycota</taxon>
        <taxon>Agaricomycotina</taxon>
        <taxon>Agaricomycetes</taxon>
        <taxon>Polyporales</taxon>
        <taxon>Polyporaceae</taxon>
        <taxon>Lentinus</taxon>
    </lineage>
</organism>
<dbReference type="SUPFAM" id="SSF46689">
    <property type="entry name" value="Homeodomain-like"/>
    <property type="match status" value="1"/>
</dbReference>
<feature type="compositionally biased region" description="Low complexity" evidence="1">
    <location>
        <begin position="347"/>
        <end position="360"/>
    </location>
</feature>
<proteinExistence type="predicted"/>
<dbReference type="InterPro" id="IPR009057">
    <property type="entry name" value="Homeodomain-like_sf"/>
</dbReference>
<evidence type="ECO:0000313" key="4">
    <source>
        <dbReference type="Proteomes" id="UP000313359"/>
    </source>
</evidence>
<feature type="compositionally biased region" description="Polar residues" evidence="1">
    <location>
        <begin position="537"/>
        <end position="546"/>
    </location>
</feature>
<dbReference type="InterPro" id="IPR015010">
    <property type="entry name" value="TERF2IP_Myb"/>
</dbReference>